<keyword evidence="2 6" id="KW-0378">Hydrolase</keyword>
<evidence type="ECO:0000259" key="8">
    <source>
        <dbReference type="PROSITE" id="PS50004"/>
    </source>
</evidence>
<dbReference type="Gene3D" id="2.60.40.150">
    <property type="entry name" value="C2 domain"/>
    <property type="match status" value="1"/>
</dbReference>
<dbReference type="EMBL" id="JAVRRG010000058">
    <property type="protein sequence ID" value="KAK5092398.1"/>
    <property type="molecule type" value="Genomic_DNA"/>
</dbReference>
<dbReference type="InterPro" id="IPR011993">
    <property type="entry name" value="PH-like_dom_sf"/>
</dbReference>
<feature type="domain" description="PI-PLC Y-box" evidence="9">
    <location>
        <begin position="770"/>
        <end position="888"/>
    </location>
</feature>
<sequence length="1126" mass="125585">MAEQRHSPQSVTDKTNKTATTTTIDSVMAAGTGDTESQRGETLESSPSHPPRRSIKRMPSSQRVETSTNGVSMVAPASTHSASSITDSPSWSFQSSPYTFSYQQQYSLPTVDILNLPDPVIPTSMSTALSPSNQRQNGLTRTISSGRRALSRLGRTTSSGAAIKRDPSSGPVARRRSDSKTSTVASFETNDPVPEIPHGLGLYHNLGSPEDTTFINDFSARAEPRAEIEAPAVPDLLLGGITLKKLTRLGWAPKKFLLDKESGTVSWPGKLGTTKEFSIDNVTSIRYGTDAASTWKDVAGPDVDLKCCCTITYAQSQSSKGTKTLHLIARTRHLCQLWVKTLEALGKHREEMMSEMTGAERVSALRAHWDSEFAKSNTETQGLDMSAVARICRKLHIHCPKAVVQDAFNTADINGSGLLHFEQFRAFVDRLRSRVDIKPLFNQLKTAGVDGVSKPDFLQFLQRDQGISVDPNYTHWAERFDQLAARSKCSVPQYTQGQYMDFNAFSSFITSRECHVYALNEKAPPTFNRPINEYFISTSHNTYLTGRQVNGISSVEAYVTALRRGCRSVEIDCWNGENNKPRVTHGFTGTTSVPFDEVIRAINRCAFDVSSYPVILSLEVHCNPSQQLRMAEIMKKEIDSSRLLLYPFLDHTHDLPSPEKLSYKILIKVKATNAHPVLTSLSEGIPVARQRSTSSPVRRPAPLHAISSQQIGMINGFSSVISAPESISSPTDRSMSPTSEEEYESDINAAVQADRDSPGPRKTSKITKELAALGVYMQGYSYRSPTDLKFQKFNHIFSINENTAVTVSKHQDSKVPFEKHNTSFMCRIYPRGTRLNSSNFDPNTFWRRGVQMVALNWQTYDIHMQMNQAMFAAGNDRTGYVLKPQYLRDPSRFDTAAEQKVKLPHNRINFSVKIISAQQLPLLSIMGKNDLISPFVEVQMFSAEDKARGIAYGHGGEEVSRANGYHGIGSPLSRRTKTVPENGYNPQFNDVFELTLETKYPELVFVRFVVCAATKNSHKELAVFTAKLDSLQRGYRHLPLYNSNGEELIFSTLFCHISKQEPLVYHRPEAVPARHTSIRKMLSRSNTGERGRSRGQIPTDGERLTAQHDRMAAQRKLNREIEAKRR</sequence>
<dbReference type="SMART" id="SM00149">
    <property type="entry name" value="PLCYc"/>
    <property type="match status" value="1"/>
</dbReference>
<evidence type="ECO:0000256" key="5">
    <source>
        <dbReference type="ARBA" id="ARBA00023224"/>
    </source>
</evidence>
<dbReference type="Gene3D" id="2.30.29.30">
    <property type="entry name" value="Pleckstrin-homology domain (PH domain)/Phosphotyrosine-binding domain (PTB)"/>
    <property type="match status" value="1"/>
</dbReference>
<feature type="domain" description="C2" evidence="8">
    <location>
        <begin position="889"/>
        <end position="1042"/>
    </location>
</feature>
<dbReference type="CDD" id="cd00275">
    <property type="entry name" value="C2_PLC_like"/>
    <property type="match status" value="1"/>
</dbReference>
<dbReference type="SMART" id="SM00239">
    <property type="entry name" value="C2"/>
    <property type="match status" value="1"/>
</dbReference>
<dbReference type="Pfam" id="PF00388">
    <property type="entry name" value="PI-PLC-X"/>
    <property type="match status" value="1"/>
</dbReference>
<keyword evidence="4 6" id="KW-0443">Lipid metabolism</keyword>
<organism evidence="11 12">
    <name type="scientific">Lithohypha guttulata</name>
    <dbReference type="NCBI Taxonomy" id="1690604"/>
    <lineage>
        <taxon>Eukaryota</taxon>
        <taxon>Fungi</taxon>
        <taxon>Dikarya</taxon>
        <taxon>Ascomycota</taxon>
        <taxon>Pezizomycotina</taxon>
        <taxon>Eurotiomycetes</taxon>
        <taxon>Chaetothyriomycetidae</taxon>
        <taxon>Chaetothyriales</taxon>
        <taxon>Trichomeriaceae</taxon>
        <taxon>Lithohypha</taxon>
    </lineage>
</organism>
<keyword evidence="5" id="KW-0807">Transducer</keyword>
<evidence type="ECO:0000259" key="9">
    <source>
        <dbReference type="PROSITE" id="PS50008"/>
    </source>
</evidence>
<comment type="caution">
    <text evidence="11">The sequence shown here is derived from an EMBL/GenBank/DDBJ whole genome shotgun (WGS) entry which is preliminary data.</text>
</comment>
<protein>
    <recommendedName>
        <fullName evidence="1 6">Phosphoinositide phospholipase C</fullName>
        <ecNumber evidence="1 6">3.1.4.11</ecNumber>
    </recommendedName>
</protein>
<evidence type="ECO:0000256" key="6">
    <source>
        <dbReference type="RuleBase" id="RU361133"/>
    </source>
</evidence>
<dbReference type="SUPFAM" id="SSF49562">
    <property type="entry name" value="C2 domain (Calcium/lipid-binding domain, CaLB)"/>
    <property type="match status" value="1"/>
</dbReference>
<evidence type="ECO:0000259" key="10">
    <source>
        <dbReference type="PROSITE" id="PS50222"/>
    </source>
</evidence>
<dbReference type="PROSITE" id="PS50222">
    <property type="entry name" value="EF_HAND_2"/>
    <property type="match status" value="1"/>
</dbReference>
<dbReference type="PROSITE" id="PS50007">
    <property type="entry name" value="PIPLC_X_DOMAIN"/>
    <property type="match status" value="1"/>
</dbReference>
<evidence type="ECO:0000256" key="1">
    <source>
        <dbReference type="ARBA" id="ARBA00012368"/>
    </source>
</evidence>
<evidence type="ECO:0000256" key="7">
    <source>
        <dbReference type="SAM" id="MobiDB-lite"/>
    </source>
</evidence>
<evidence type="ECO:0000256" key="4">
    <source>
        <dbReference type="ARBA" id="ARBA00023098"/>
    </source>
</evidence>
<proteinExistence type="predicted"/>
<feature type="compositionally biased region" description="Polar residues" evidence="7">
    <location>
        <begin position="59"/>
        <end position="71"/>
    </location>
</feature>
<dbReference type="Proteomes" id="UP001345013">
    <property type="component" value="Unassembled WGS sequence"/>
</dbReference>
<dbReference type="Pfam" id="PF00168">
    <property type="entry name" value="C2"/>
    <property type="match status" value="1"/>
</dbReference>
<dbReference type="SUPFAM" id="SSF50729">
    <property type="entry name" value="PH domain-like"/>
    <property type="match status" value="1"/>
</dbReference>
<dbReference type="PANTHER" id="PTHR10336">
    <property type="entry name" value="PHOSPHOINOSITIDE-SPECIFIC PHOSPHOLIPASE C FAMILY PROTEIN"/>
    <property type="match status" value="1"/>
</dbReference>
<dbReference type="PRINTS" id="PR00390">
    <property type="entry name" value="PHPHLIPASEC"/>
</dbReference>
<evidence type="ECO:0000256" key="3">
    <source>
        <dbReference type="ARBA" id="ARBA00022963"/>
    </source>
</evidence>
<feature type="compositionally biased region" description="Polar residues" evidence="7">
    <location>
        <begin position="78"/>
        <end position="90"/>
    </location>
</feature>
<feature type="compositionally biased region" description="Basic and acidic residues" evidence="7">
    <location>
        <begin position="1100"/>
        <end position="1126"/>
    </location>
</feature>
<dbReference type="Pfam" id="PF00387">
    <property type="entry name" value="PI-PLC-Y"/>
    <property type="match status" value="1"/>
</dbReference>
<keyword evidence="12" id="KW-1185">Reference proteome</keyword>
<dbReference type="SUPFAM" id="SSF51695">
    <property type="entry name" value="PLC-like phosphodiesterases"/>
    <property type="match status" value="1"/>
</dbReference>
<evidence type="ECO:0000256" key="2">
    <source>
        <dbReference type="ARBA" id="ARBA00022801"/>
    </source>
</evidence>
<evidence type="ECO:0000313" key="12">
    <source>
        <dbReference type="Proteomes" id="UP001345013"/>
    </source>
</evidence>
<keyword evidence="3 6" id="KW-0442">Lipid degradation</keyword>
<feature type="region of interest" description="Disordered" evidence="7">
    <location>
        <begin position="1"/>
        <end position="90"/>
    </location>
</feature>
<dbReference type="InterPro" id="IPR011992">
    <property type="entry name" value="EF-hand-dom_pair"/>
</dbReference>
<dbReference type="PROSITE" id="PS50008">
    <property type="entry name" value="PIPLC_Y_DOMAIN"/>
    <property type="match status" value="1"/>
</dbReference>
<dbReference type="CDD" id="cd08598">
    <property type="entry name" value="PI-PLC1c_yeast"/>
    <property type="match status" value="1"/>
</dbReference>
<dbReference type="EC" id="3.1.4.11" evidence="1 6"/>
<comment type="catalytic activity">
    <reaction evidence="6">
        <text>a 1,2-diacyl-sn-glycero-3-phospho-(1D-myo-inositol-4,5-bisphosphate) + H2O = 1D-myo-inositol 1,4,5-trisphosphate + a 1,2-diacyl-sn-glycerol + H(+)</text>
        <dbReference type="Rhea" id="RHEA:33179"/>
        <dbReference type="ChEBI" id="CHEBI:15377"/>
        <dbReference type="ChEBI" id="CHEBI:15378"/>
        <dbReference type="ChEBI" id="CHEBI:17815"/>
        <dbReference type="ChEBI" id="CHEBI:58456"/>
        <dbReference type="ChEBI" id="CHEBI:203600"/>
        <dbReference type="EC" id="3.1.4.11"/>
    </reaction>
</comment>
<dbReference type="InterPro" id="IPR002048">
    <property type="entry name" value="EF_hand_dom"/>
</dbReference>
<dbReference type="SMART" id="SM00148">
    <property type="entry name" value="PLCXc"/>
    <property type="match status" value="1"/>
</dbReference>
<feature type="compositionally biased region" description="Polar residues" evidence="7">
    <location>
        <begin position="180"/>
        <end position="189"/>
    </location>
</feature>
<dbReference type="Gene3D" id="3.20.20.190">
    <property type="entry name" value="Phosphatidylinositol (PI) phosphodiesterase"/>
    <property type="match status" value="1"/>
</dbReference>
<dbReference type="InterPro" id="IPR000008">
    <property type="entry name" value="C2_dom"/>
</dbReference>
<feature type="region of interest" description="Disordered" evidence="7">
    <location>
        <begin position="153"/>
        <end position="193"/>
    </location>
</feature>
<feature type="domain" description="EF-hand" evidence="10">
    <location>
        <begin position="399"/>
        <end position="434"/>
    </location>
</feature>
<gene>
    <name evidence="11" type="ORF">LTR24_005216</name>
</gene>
<name>A0ABR0K9W4_9EURO</name>
<dbReference type="InterPro" id="IPR017946">
    <property type="entry name" value="PLC-like_Pdiesterase_TIM-brl"/>
</dbReference>
<accession>A0ABR0K9W4</accession>
<dbReference type="InterPro" id="IPR001711">
    <property type="entry name" value="PLipase_C_Pinositol-sp_Y"/>
</dbReference>
<dbReference type="SUPFAM" id="SSF47473">
    <property type="entry name" value="EF-hand"/>
    <property type="match status" value="1"/>
</dbReference>
<feature type="region of interest" description="Disordered" evidence="7">
    <location>
        <begin position="1075"/>
        <end position="1126"/>
    </location>
</feature>
<dbReference type="InterPro" id="IPR000909">
    <property type="entry name" value="PLipase_C_PInositol-sp_X_dom"/>
</dbReference>
<dbReference type="InterPro" id="IPR001192">
    <property type="entry name" value="PI-PLC_fam"/>
</dbReference>
<dbReference type="PANTHER" id="PTHR10336:SF36">
    <property type="entry name" value="1-PHOSPHATIDYLINOSITOL 4,5-BISPHOSPHATE PHOSPHODIESTERASE BETA-4"/>
    <property type="match status" value="1"/>
</dbReference>
<reference evidence="11 12" key="1">
    <citation type="submission" date="2023-08" db="EMBL/GenBank/DDBJ databases">
        <title>Black Yeasts Isolated from many extreme environments.</title>
        <authorList>
            <person name="Coleine C."/>
            <person name="Stajich J.E."/>
            <person name="Selbmann L."/>
        </authorList>
    </citation>
    <scope>NUCLEOTIDE SEQUENCE [LARGE SCALE GENOMIC DNA]</scope>
    <source>
        <strain evidence="11 12">CCFEE 5885</strain>
    </source>
</reference>
<dbReference type="Gene3D" id="1.10.238.10">
    <property type="entry name" value="EF-hand"/>
    <property type="match status" value="1"/>
</dbReference>
<dbReference type="PROSITE" id="PS50004">
    <property type="entry name" value="C2"/>
    <property type="match status" value="1"/>
</dbReference>
<evidence type="ECO:0000313" key="11">
    <source>
        <dbReference type="EMBL" id="KAK5092398.1"/>
    </source>
</evidence>
<dbReference type="InterPro" id="IPR035892">
    <property type="entry name" value="C2_domain_sf"/>
</dbReference>